<dbReference type="Gene3D" id="3.40.630.20">
    <property type="entry name" value="Peptidase C15, pyroglutamyl peptidase I-like"/>
    <property type="match status" value="1"/>
</dbReference>
<dbReference type="GO" id="GO:0008234">
    <property type="term" value="F:cysteine-type peptidase activity"/>
    <property type="evidence" value="ECO:0007669"/>
    <property type="project" value="UniProtKB-KW"/>
</dbReference>
<dbReference type="GO" id="GO:0006508">
    <property type="term" value="P:proteolysis"/>
    <property type="evidence" value="ECO:0007669"/>
    <property type="project" value="UniProtKB-KW"/>
</dbReference>
<keyword evidence="2" id="KW-0645">Protease</keyword>
<dbReference type="Pfam" id="PF01470">
    <property type="entry name" value="Peptidase_C15"/>
    <property type="match status" value="1"/>
</dbReference>
<reference evidence="6" key="1">
    <citation type="journal article" date="2020" name="Stud. Mycol.">
        <title>101 Dothideomycetes genomes: a test case for predicting lifestyles and emergence of pathogens.</title>
        <authorList>
            <person name="Haridas S."/>
            <person name="Albert R."/>
            <person name="Binder M."/>
            <person name="Bloem J."/>
            <person name="Labutti K."/>
            <person name="Salamov A."/>
            <person name="Andreopoulos B."/>
            <person name="Baker S."/>
            <person name="Barry K."/>
            <person name="Bills G."/>
            <person name="Bluhm B."/>
            <person name="Cannon C."/>
            <person name="Castanera R."/>
            <person name="Culley D."/>
            <person name="Daum C."/>
            <person name="Ezra D."/>
            <person name="Gonzalez J."/>
            <person name="Henrissat B."/>
            <person name="Kuo A."/>
            <person name="Liang C."/>
            <person name="Lipzen A."/>
            <person name="Lutzoni F."/>
            <person name="Magnuson J."/>
            <person name="Mondo S."/>
            <person name="Nolan M."/>
            <person name="Ohm R."/>
            <person name="Pangilinan J."/>
            <person name="Park H.-J."/>
            <person name="Ramirez L."/>
            <person name="Alfaro M."/>
            <person name="Sun H."/>
            <person name="Tritt A."/>
            <person name="Yoshinaga Y."/>
            <person name="Zwiers L.-H."/>
            <person name="Turgeon B."/>
            <person name="Goodwin S."/>
            <person name="Spatafora J."/>
            <person name="Crous P."/>
            <person name="Grigoriev I."/>
        </authorList>
    </citation>
    <scope>NUCLEOTIDE SEQUENCE</scope>
    <source>
        <strain evidence="6">CBS 279.74</strain>
    </source>
</reference>
<organism evidence="6 7">
    <name type="scientific">Pleomassaria siparia CBS 279.74</name>
    <dbReference type="NCBI Taxonomy" id="1314801"/>
    <lineage>
        <taxon>Eukaryota</taxon>
        <taxon>Fungi</taxon>
        <taxon>Dikarya</taxon>
        <taxon>Ascomycota</taxon>
        <taxon>Pezizomycotina</taxon>
        <taxon>Dothideomycetes</taxon>
        <taxon>Pleosporomycetidae</taxon>
        <taxon>Pleosporales</taxon>
        <taxon>Pleomassariaceae</taxon>
        <taxon>Pleomassaria</taxon>
    </lineage>
</organism>
<dbReference type="AlphaFoldDB" id="A0A6G1JZ30"/>
<proteinExistence type="inferred from homology"/>
<evidence type="ECO:0000313" key="6">
    <source>
        <dbReference type="EMBL" id="KAF2705603.1"/>
    </source>
</evidence>
<dbReference type="OrthoDB" id="407146at2759"/>
<sequence>MPPAWAERARQPPQECEEKPVTVLVTGFGPFLALFPQNTSWLIASTLPALLTPTATSPTPIHIHVHHSPVRVAYNAVTSLIPSLLPPNNPMNPRPDVILHIGLAAGRNFYTLEKGSHRRGYGAIPDVDEKKFDDEKADKRWPEAEFPPKLETGFHTDHVLDRWRAGLAPSSKTPTPSRSDKVNGETSGELETAAIKEDENQRQTDALNTPDVRNSSDAGNYMCGFIYYNSLAHYYSLDPGHLPVAFLHVPDLSGSKEKVDVGRDVTIALIRALVESRRTKGVGGRGSDSVANKNDEGIRAGTDVNFAA</sequence>
<evidence type="ECO:0000256" key="5">
    <source>
        <dbReference type="SAM" id="MobiDB-lite"/>
    </source>
</evidence>
<dbReference type="PANTHER" id="PTHR23402">
    <property type="entry name" value="PROTEASE FAMILY C15 PYROGLUTAMYL-PEPTIDASE I-RELATED"/>
    <property type="match status" value="1"/>
</dbReference>
<dbReference type="InterPro" id="IPR036440">
    <property type="entry name" value="Peptidase_C15-like_sf"/>
</dbReference>
<evidence type="ECO:0000256" key="4">
    <source>
        <dbReference type="ARBA" id="ARBA00022807"/>
    </source>
</evidence>
<comment type="similarity">
    <text evidence="1">Belongs to the peptidase C15 family.</text>
</comment>
<evidence type="ECO:0000256" key="2">
    <source>
        <dbReference type="ARBA" id="ARBA00022670"/>
    </source>
</evidence>
<name>A0A6G1JZ30_9PLEO</name>
<dbReference type="EMBL" id="MU005778">
    <property type="protein sequence ID" value="KAF2705603.1"/>
    <property type="molecule type" value="Genomic_DNA"/>
</dbReference>
<dbReference type="SUPFAM" id="SSF53182">
    <property type="entry name" value="Pyrrolidone carboxyl peptidase (pyroglutamate aminopeptidase)"/>
    <property type="match status" value="1"/>
</dbReference>
<gene>
    <name evidence="6" type="ORF">K504DRAFT_494014</name>
</gene>
<evidence type="ECO:0000256" key="3">
    <source>
        <dbReference type="ARBA" id="ARBA00022801"/>
    </source>
</evidence>
<feature type="compositionally biased region" description="Polar residues" evidence="5">
    <location>
        <begin position="203"/>
        <end position="214"/>
    </location>
</feature>
<dbReference type="Proteomes" id="UP000799428">
    <property type="component" value="Unassembled WGS sequence"/>
</dbReference>
<evidence type="ECO:0000256" key="1">
    <source>
        <dbReference type="ARBA" id="ARBA00006641"/>
    </source>
</evidence>
<evidence type="ECO:0000313" key="7">
    <source>
        <dbReference type="Proteomes" id="UP000799428"/>
    </source>
</evidence>
<dbReference type="InterPro" id="IPR016125">
    <property type="entry name" value="Peptidase_C15-like"/>
</dbReference>
<keyword evidence="3" id="KW-0378">Hydrolase</keyword>
<keyword evidence="4" id="KW-0788">Thiol protease</keyword>
<dbReference type="PANTHER" id="PTHR23402:SF1">
    <property type="entry name" value="PYROGLUTAMYL-PEPTIDASE I"/>
    <property type="match status" value="1"/>
</dbReference>
<protein>
    <submittedName>
        <fullName evidence="6">Peptidase C15, pyroglutamyl peptidase I-like protein</fullName>
    </submittedName>
</protein>
<accession>A0A6G1JZ30</accession>
<keyword evidence="7" id="KW-1185">Reference proteome</keyword>
<feature type="region of interest" description="Disordered" evidence="5">
    <location>
        <begin position="166"/>
        <end position="214"/>
    </location>
</feature>